<keyword evidence="3 6" id="KW-0812">Transmembrane</keyword>
<evidence type="ECO:0000313" key="8">
    <source>
        <dbReference type="EMBL" id="KLN60167.1"/>
    </source>
</evidence>
<protein>
    <recommendedName>
        <fullName evidence="7">Cardiolipin synthase N-terminal domain-containing protein</fullName>
    </recommendedName>
</protein>
<keyword evidence="9" id="KW-1185">Reference proteome</keyword>
<dbReference type="EMBL" id="LAQL01000008">
    <property type="protein sequence ID" value="KLN60167.1"/>
    <property type="molecule type" value="Genomic_DNA"/>
</dbReference>
<reference evidence="8 9" key="1">
    <citation type="submission" date="2015-03" db="EMBL/GenBank/DDBJ databases">
        <title>Genome Sequence of Kiloniella spongiae MEBiC09566, isolated from a marine sponge.</title>
        <authorList>
            <person name="Shao Z."/>
            <person name="Wang L."/>
            <person name="Li X."/>
        </authorList>
    </citation>
    <scope>NUCLEOTIDE SEQUENCE [LARGE SCALE GENOMIC DNA]</scope>
    <source>
        <strain evidence="8 9">MEBiC09566</strain>
    </source>
</reference>
<organism evidence="8 9">
    <name type="scientific">Kiloniella spongiae</name>
    <dbReference type="NCBI Taxonomy" id="1489064"/>
    <lineage>
        <taxon>Bacteria</taxon>
        <taxon>Pseudomonadati</taxon>
        <taxon>Pseudomonadota</taxon>
        <taxon>Alphaproteobacteria</taxon>
        <taxon>Rhodospirillales</taxon>
        <taxon>Kiloniellaceae</taxon>
        <taxon>Kiloniella</taxon>
    </lineage>
</organism>
<dbReference type="AlphaFoldDB" id="A0A0H2MHE1"/>
<dbReference type="InterPro" id="IPR027379">
    <property type="entry name" value="CLS_N"/>
</dbReference>
<evidence type="ECO:0000256" key="1">
    <source>
        <dbReference type="ARBA" id="ARBA00004651"/>
    </source>
</evidence>
<dbReference type="Proteomes" id="UP000035444">
    <property type="component" value="Unassembled WGS sequence"/>
</dbReference>
<evidence type="ECO:0000256" key="3">
    <source>
        <dbReference type="ARBA" id="ARBA00022692"/>
    </source>
</evidence>
<dbReference type="GO" id="GO:0005886">
    <property type="term" value="C:plasma membrane"/>
    <property type="evidence" value="ECO:0007669"/>
    <property type="project" value="UniProtKB-SubCell"/>
</dbReference>
<feature type="domain" description="Cardiolipin synthase N-terminal" evidence="7">
    <location>
        <begin position="17"/>
        <end position="58"/>
    </location>
</feature>
<comment type="subcellular location">
    <subcellularLocation>
        <location evidence="1">Cell membrane</location>
        <topology evidence="1">Multi-pass membrane protein</topology>
    </subcellularLocation>
</comment>
<evidence type="ECO:0000256" key="4">
    <source>
        <dbReference type="ARBA" id="ARBA00022989"/>
    </source>
</evidence>
<accession>A0A0H2MHE1</accession>
<evidence type="ECO:0000256" key="2">
    <source>
        <dbReference type="ARBA" id="ARBA00022475"/>
    </source>
</evidence>
<dbReference type="OrthoDB" id="8455471at2"/>
<gene>
    <name evidence="8" type="ORF">WH96_13345</name>
</gene>
<keyword evidence="2" id="KW-1003">Cell membrane</keyword>
<sequence length="72" mass="8339">MFSLETGSIIVIPIFLVSIWVVAKIFQSNERFAVKVLWTITIFILPALGCALWYFIGPRKEKLQQEELGLRR</sequence>
<dbReference type="Pfam" id="PF13396">
    <property type="entry name" value="PLDc_N"/>
    <property type="match status" value="1"/>
</dbReference>
<evidence type="ECO:0000256" key="5">
    <source>
        <dbReference type="ARBA" id="ARBA00023136"/>
    </source>
</evidence>
<feature type="transmembrane region" description="Helical" evidence="6">
    <location>
        <begin position="7"/>
        <end position="26"/>
    </location>
</feature>
<feature type="transmembrane region" description="Helical" evidence="6">
    <location>
        <begin position="32"/>
        <end position="56"/>
    </location>
</feature>
<comment type="caution">
    <text evidence="8">The sequence shown here is derived from an EMBL/GenBank/DDBJ whole genome shotgun (WGS) entry which is preliminary data.</text>
</comment>
<proteinExistence type="predicted"/>
<name>A0A0H2MHE1_9PROT</name>
<keyword evidence="4 6" id="KW-1133">Transmembrane helix</keyword>
<evidence type="ECO:0000256" key="6">
    <source>
        <dbReference type="SAM" id="Phobius"/>
    </source>
</evidence>
<dbReference type="RefSeq" id="WP_047764700.1">
    <property type="nucleotide sequence ID" value="NZ_LAQL01000008.1"/>
</dbReference>
<evidence type="ECO:0000259" key="7">
    <source>
        <dbReference type="Pfam" id="PF13396"/>
    </source>
</evidence>
<evidence type="ECO:0000313" key="9">
    <source>
        <dbReference type="Proteomes" id="UP000035444"/>
    </source>
</evidence>
<keyword evidence="5 6" id="KW-0472">Membrane</keyword>